<dbReference type="SUPFAM" id="SSF111369">
    <property type="entry name" value="HlyD-like secretion proteins"/>
    <property type="match status" value="1"/>
</dbReference>
<comment type="caution">
    <text evidence="6">The sequence shown here is derived from an EMBL/GenBank/DDBJ whole genome shotgun (WGS) entry which is preliminary data.</text>
</comment>
<feature type="domain" description="YbhG-like alpha-helical hairpin" evidence="4">
    <location>
        <begin position="105"/>
        <end position="222"/>
    </location>
</feature>
<reference evidence="6" key="1">
    <citation type="submission" date="2022-12" db="EMBL/GenBank/DDBJ databases">
        <authorList>
            <person name="Wang J."/>
        </authorList>
    </citation>
    <scope>NUCLEOTIDE SEQUENCE</scope>
    <source>
        <strain evidence="6">HY-45-18</strain>
    </source>
</reference>
<feature type="signal peptide" evidence="3">
    <location>
        <begin position="1"/>
        <end position="26"/>
    </location>
</feature>
<dbReference type="Gene3D" id="2.40.50.100">
    <property type="match status" value="2"/>
</dbReference>
<dbReference type="PANTHER" id="PTHR30469">
    <property type="entry name" value="MULTIDRUG RESISTANCE PROTEIN MDTA"/>
    <property type="match status" value="1"/>
</dbReference>
<evidence type="ECO:0000256" key="1">
    <source>
        <dbReference type="ARBA" id="ARBA00009477"/>
    </source>
</evidence>
<dbReference type="Pfam" id="PF25881">
    <property type="entry name" value="HH_YBHG"/>
    <property type="match status" value="1"/>
</dbReference>
<evidence type="ECO:0000256" key="3">
    <source>
        <dbReference type="SAM" id="SignalP"/>
    </source>
</evidence>
<dbReference type="EMBL" id="JAPQER010000003">
    <property type="protein sequence ID" value="MCY6484527.1"/>
    <property type="molecule type" value="Genomic_DNA"/>
</dbReference>
<name>A0ABT4D0A5_9CLOT</name>
<dbReference type="NCBIfam" id="TIGR01730">
    <property type="entry name" value="RND_mfp"/>
    <property type="match status" value="1"/>
</dbReference>
<dbReference type="Gene3D" id="2.40.420.20">
    <property type="match status" value="1"/>
</dbReference>
<gene>
    <name evidence="6" type="ORF">OW763_09260</name>
</gene>
<dbReference type="Gene3D" id="2.40.30.170">
    <property type="match status" value="1"/>
</dbReference>
<keyword evidence="7" id="KW-1185">Reference proteome</keyword>
<comment type="similarity">
    <text evidence="1">Belongs to the membrane fusion protein (MFP) (TC 8.A.1) family.</text>
</comment>
<keyword evidence="3" id="KW-0732">Signal</keyword>
<dbReference type="InterPro" id="IPR006143">
    <property type="entry name" value="RND_pump_MFP"/>
</dbReference>
<dbReference type="Proteomes" id="UP001078443">
    <property type="component" value="Unassembled WGS sequence"/>
</dbReference>
<dbReference type="PANTHER" id="PTHR30469:SF15">
    <property type="entry name" value="HLYD FAMILY OF SECRETION PROTEINS"/>
    <property type="match status" value="1"/>
</dbReference>
<dbReference type="RefSeq" id="WP_268040829.1">
    <property type="nucleotide sequence ID" value="NZ_JAPQER010000003.1"/>
</dbReference>
<proteinExistence type="inferred from homology"/>
<evidence type="ECO:0000259" key="4">
    <source>
        <dbReference type="Pfam" id="PF25881"/>
    </source>
</evidence>
<dbReference type="Gene3D" id="1.10.287.470">
    <property type="entry name" value="Helix hairpin bin"/>
    <property type="match status" value="2"/>
</dbReference>
<dbReference type="InterPro" id="IPR058627">
    <property type="entry name" value="MdtA-like_C"/>
</dbReference>
<dbReference type="InterPro" id="IPR059052">
    <property type="entry name" value="HH_YbhG-like"/>
</dbReference>
<feature type="domain" description="Multidrug resistance protein MdtA-like C-terminal permuted SH3" evidence="5">
    <location>
        <begin position="359"/>
        <end position="406"/>
    </location>
</feature>
<protein>
    <submittedName>
        <fullName evidence="6">Efflux RND transporter periplasmic adaptor subunit</fullName>
    </submittedName>
</protein>
<evidence type="ECO:0000313" key="6">
    <source>
        <dbReference type="EMBL" id="MCY6484527.1"/>
    </source>
</evidence>
<accession>A0ABT4D0A5</accession>
<evidence type="ECO:0000259" key="5">
    <source>
        <dbReference type="Pfam" id="PF25967"/>
    </source>
</evidence>
<dbReference type="Pfam" id="PF25967">
    <property type="entry name" value="RND-MFP_C"/>
    <property type="match status" value="1"/>
</dbReference>
<sequence length="418" mass="45805">MKKMFSFLAVGIFILNLSGCSSKAQAGEKETVIPVKVMEAAEENYPILLEYLGATNSEDVIKYSFKVPGKIASVNVKEGDYVKQGQVLAMLDNEDYKLAVEGARGQMEAAKGKVAMAKAQYDKALNGAQKEDINSAKLAVENAENNYNYAKESCARVANLYEQGIVSKQQLDDINIKVDGAEIALNNAKEVLSKAENGARDEDTESAKAQYEAAQAQYEAAQAQHKAKGNMLEGTSLNSGVSGYVVKVLNKNGEITAAGYPVVVVRTDDEVIDIQLAQKDVNKIKRGTKALVKLNEIKVDGVVSEIEQIPDPKSRNYKAKIKMNEKIPPEKFYIGSVAKVSINLEDKKGIWLPVITILNDGEDYVYVVDKEQRISRKNITIESIYEDKVLIKGLSLGDKVVIEGLKNVKPGYKVNVVQ</sequence>
<organism evidence="6 7">
    <name type="scientific">Clostridium aestuarii</name>
    <dbReference type="NCBI Taxonomy" id="338193"/>
    <lineage>
        <taxon>Bacteria</taxon>
        <taxon>Bacillati</taxon>
        <taxon>Bacillota</taxon>
        <taxon>Clostridia</taxon>
        <taxon>Eubacteriales</taxon>
        <taxon>Clostridiaceae</taxon>
        <taxon>Clostridium</taxon>
    </lineage>
</organism>
<keyword evidence="2" id="KW-0175">Coiled coil</keyword>
<evidence type="ECO:0000256" key="2">
    <source>
        <dbReference type="SAM" id="Coils"/>
    </source>
</evidence>
<evidence type="ECO:0000313" key="7">
    <source>
        <dbReference type="Proteomes" id="UP001078443"/>
    </source>
</evidence>
<feature type="coiled-coil region" evidence="2">
    <location>
        <begin position="100"/>
        <end position="224"/>
    </location>
</feature>
<feature type="chain" id="PRO_5046547414" evidence="3">
    <location>
        <begin position="27"/>
        <end position="418"/>
    </location>
</feature>